<dbReference type="AlphaFoldDB" id="A0A4E0R2C7"/>
<comment type="caution">
    <text evidence="2">The sequence shown here is derived from an EMBL/GenBank/DDBJ whole genome shotgun (WGS) entry which is preliminary data.</text>
</comment>
<keyword evidence="1" id="KW-1133">Transmembrane helix</keyword>
<proteinExistence type="predicted"/>
<feature type="transmembrane region" description="Helical" evidence="1">
    <location>
        <begin position="241"/>
        <end position="267"/>
    </location>
</feature>
<feature type="transmembrane region" description="Helical" evidence="1">
    <location>
        <begin position="210"/>
        <end position="229"/>
    </location>
</feature>
<feature type="transmembrane region" description="Helical" evidence="1">
    <location>
        <begin position="180"/>
        <end position="198"/>
    </location>
</feature>
<name>A0A4E0R2C7_9EURY</name>
<feature type="transmembrane region" description="Helical" evidence="1">
    <location>
        <begin position="12"/>
        <end position="33"/>
    </location>
</feature>
<keyword evidence="3" id="KW-1185">Reference proteome</keyword>
<evidence type="ECO:0000313" key="2">
    <source>
        <dbReference type="EMBL" id="TGC11543.1"/>
    </source>
</evidence>
<dbReference type="OrthoDB" id="135287at2157"/>
<evidence type="ECO:0000256" key="1">
    <source>
        <dbReference type="SAM" id="Phobius"/>
    </source>
</evidence>
<reference evidence="2 3" key="1">
    <citation type="submission" date="2017-11" db="EMBL/GenBank/DDBJ databases">
        <title>Isolation and Characterization of Methanogenic Archaea from Saline Meromictic Lake at Siberia.</title>
        <authorList>
            <person name="Shen Y."/>
            <person name="Huang H.-H."/>
            <person name="Lai M.-C."/>
            <person name="Chen S.-C."/>
        </authorList>
    </citation>
    <scope>NUCLEOTIDE SEQUENCE [LARGE SCALE GENOMIC DNA]</scope>
    <source>
        <strain evidence="2 3">SY-01</strain>
    </source>
</reference>
<evidence type="ECO:0000313" key="3">
    <source>
        <dbReference type="Proteomes" id="UP000297295"/>
    </source>
</evidence>
<keyword evidence="1" id="KW-0812">Transmembrane</keyword>
<keyword evidence="1" id="KW-0472">Membrane</keyword>
<organism evidence="2 3">
    <name type="scientific">Methanolobus halotolerans</name>
    <dbReference type="NCBI Taxonomy" id="2052935"/>
    <lineage>
        <taxon>Archaea</taxon>
        <taxon>Methanobacteriati</taxon>
        <taxon>Methanobacteriota</taxon>
        <taxon>Stenosarchaea group</taxon>
        <taxon>Methanomicrobia</taxon>
        <taxon>Methanosarcinales</taxon>
        <taxon>Methanosarcinaceae</taxon>
        <taxon>Methanolobus</taxon>
    </lineage>
</organism>
<dbReference type="Proteomes" id="UP000297295">
    <property type="component" value="Unassembled WGS sequence"/>
</dbReference>
<dbReference type="EMBL" id="PGGK01000001">
    <property type="protein sequence ID" value="TGC11543.1"/>
    <property type="molecule type" value="Genomic_DNA"/>
</dbReference>
<sequence length="273" mass="30105">MIREIGMIIQLSLLELLAFAGPVLLIGLLLGYMERLSNNYLRQSFGKKAILLTAWIGVPVHETGHLLMCWMFRHRIRKVKLLDLKASDATLGYVQHSYSRTSLYQSMGNFFIGIGPILSGNVVLIGSMYILLPELFSSFSGQLAVFTGSTLSGSSFMASVATFLTGLLASLADPANLVNINFWIYILLSIGVSSHIALSRADLKGATRGLPVIFIVLIVANTLAFVIYADPRNVAGEILRYNIYLLGFSILSIIFSGLNLLLSYFAWSLRKRM</sequence>
<dbReference type="RefSeq" id="WP_135388218.1">
    <property type="nucleotide sequence ID" value="NZ_PGGK01000001.1"/>
</dbReference>
<protein>
    <submittedName>
        <fullName evidence="2">Uncharacterized protein</fullName>
    </submittedName>
</protein>
<feature type="transmembrane region" description="Helical" evidence="1">
    <location>
        <begin position="143"/>
        <end position="168"/>
    </location>
</feature>
<feature type="transmembrane region" description="Helical" evidence="1">
    <location>
        <begin position="110"/>
        <end position="131"/>
    </location>
</feature>
<gene>
    <name evidence="2" type="ORF">CUN85_01355</name>
</gene>
<accession>A0A4E0R2C7</accession>